<feature type="region of interest" description="Disordered" evidence="1">
    <location>
        <begin position="43"/>
        <end position="115"/>
    </location>
</feature>
<accession>A0A2I1DAY8</accession>
<proteinExistence type="predicted"/>
<comment type="caution">
    <text evidence="2">The sequence shown here is derived from an EMBL/GenBank/DDBJ whole genome shotgun (WGS) entry which is preliminary data.</text>
</comment>
<name>A0A2I1DAY8_ASPC2</name>
<reference evidence="2" key="1">
    <citation type="submission" date="2016-12" db="EMBL/GenBank/DDBJ databases">
        <title>The genomes of Aspergillus section Nigri reveals drivers in fungal speciation.</title>
        <authorList>
            <consortium name="DOE Joint Genome Institute"/>
            <person name="Vesth T.C."/>
            <person name="Nybo J."/>
            <person name="Theobald S."/>
            <person name="Brandl J."/>
            <person name="Frisvad J.C."/>
            <person name="Nielsen K.F."/>
            <person name="Lyhne E.K."/>
            <person name="Kogle M.E."/>
            <person name="Kuo A."/>
            <person name="Riley R."/>
            <person name="Clum A."/>
            <person name="Nolan M."/>
            <person name="Lipzen A."/>
            <person name="Salamov A."/>
            <person name="Henrissat B."/>
            <person name="Wiebenga A."/>
            <person name="De vries R.P."/>
            <person name="Grigoriev I.V."/>
            <person name="Mortensen U.H."/>
            <person name="Andersen M.R."/>
            <person name="Baker S.E."/>
        </authorList>
    </citation>
    <scope>NUCLEOTIDE SEQUENCE</scope>
    <source>
        <strain evidence="2">IBT 28561</strain>
    </source>
</reference>
<protein>
    <submittedName>
        <fullName evidence="2">Uncharacterized protein</fullName>
    </submittedName>
</protein>
<feature type="compositionally biased region" description="Basic and acidic residues" evidence="1">
    <location>
        <begin position="43"/>
        <end position="64"/>
    </location>
</feature>
<dbReference type="AlphaFoldDB" id="A0A2I1DAY8"/>
<dbReference type="Proteomes" id="UP000234254">
    <property type="component" value="Unassembled WGS sequence"/>
</dbReference>
<evidence type="ECO:0000313" key="3">
    <source>
        <dbReference type="Proteomes" id="UP000234254"/>
    </source>
</evidence>
<dbReference type="RefSeq" id="XP_024695631.1">
    <property type="nucleotide sequence ID" value="XM_024842188.1"/>
</dbReference>
<gene>
    <name evidence="2" type="ORF">P168DRAFT_86619</name>
</gene>
<evidence type="ECO:0000313" key="2">
    <source>
        <dbReference type="EMBL" id="PKY07037.1"/>
    </source>
</evidence>
<dbReference type="GeneID" id="36549717"/>
<organism evidence="2 3">
    <name type="scientific">Aspergillus campestris (strain IBT 28561)</name>
    <dbReference type="NCBI Taxonomy" id="1392248"/>
    <lineage>
        <taxon>Eukaryota</taxon>
        <taxon>Fungi</taxon>
        <taxon>Dikarya</taxon>
        <taxon>Ascomycota</taxon>
        <taxon>Pezizomycotina</taxon>
        <taxon>Eurotiomycetes</taxon>
        <taxon>Eurotiomycetidae</taxon>
        <taxon>Eurotiales</taxon>
        <taxon>Aspergillaceae</taxon>
        <taxon>Aspergillus</taxon>
        <taxon>Aspergillus subgen. Circumdati</taxon>
    </lineage>
</organism>
<sequence>MEMDGDRDDGSLDEEVVRDTKETIFQMMESIRIISEGVLDVARGRERERESEVKVRDRERQREKIKGRRRKKARDSAPMVESASPLTRSGIAPVPPSRFHPRLGGSSGTAETTASSPLWMTGNRVYPSISISDFHHLHGRYLRERIGVELESNPTH</sequence>
<dbReference type="VEuPathDB" id="FungiDB:P168DRAFT_86619"/>
<keyword evidence="3" id="KW-1185">Reference proteome</keyword>
<dbReference type="EMBL" id="MSFM01000002">
    <property type="protein sequence ID" value="PKY07037.1"/>
    <property type="molecule type" value="Genomic_DNA"/>
</dbReference>
<evidence type="ECO:0000256" key="1">
    <source>
        <dbReference type="SAM" id="MobiDB-lite"/>
    </source>
</evidence>